<reference evidence="3 5" key="1">
    <citation type="journal article" date="2012" name="Nature">
        <title>Algal genomes reveal evolutionary mosaicism and the fate of nucleomorphs.</title>
        <authorList>
            <consortium name="DOE Joint Genome Institute"/>
            <person name="Curtis B.A."/>
            <person name="Tanifuji G."/>
            <person name="Burki F."/>
            <person name="Gruber A."/>
            <person name="Irimia M."/>
            <person name="Maruyama S."/>
            <person name="Arias M.C."/>
            <person name="Ball S.G."/>
            <person name="Gile G.H."/>
            <person name="Hirakawa Y."/>
            <person name="Hopkins J.F."/>
            <person name="Kuo A."/>
            <person name="Rensing S.A."/>
            <person name="Schmutz J."/>
            <person name="Symeonidi A."/>
            <person name="Elias M."/>
            <person name="Eveleigh R.J."/>
            <person name="Herman E.K."/>
            <person name="Klute M.J."/>
            <person name="Nakayama T."/>
            <person name="Obornik M."/>
            <person name="Reyes-Prieto A."/>
            <person name="Armbrust E.V."/>
            <person name="Aves S.J."/>
            <person name="Beiko R.G."/>
            <person name="Coutinho P."/>
            <person name="Dacks J.B."/>
            <person name="Durnford D.G."/>
            <person name="Fast N.M."/>
            <person name="Green B.R."/>
            <person name="Grisdale C.J."/>
            <person name="Hempel F."/>
            <person name="Henrissat B."/>
            <person name="Hoppner M.P."/>
            <person name="Ishida K."/>
            <person name="Kim E."/>
            <person name="Koreny L."/>
            <person name="Kroth P.G."/>
            <person name="Liu Y."/>
            <person name="Malik S.B."/>
            <person name="Maier U.G."/>
            <person name="McRose D."/>
            <person name="Mock T."/>
            <person name="Neilson J.A."/>
            <person name="Onodera N.T."/>
            <person name="Poole A.M."/>
            <person name="Pritham E.J."/>
            <person name="Richards T.A."/>
            <person name="Rocap G."/>
            <person name="Roy S.W."/>
            <person name="Sarai C."/>
            <person name="Schaack S."/>
            <person name="Shirato S."/>
            <person name="Slamovits C.H."/>
            <person name="Spencer D.F."/>
            <person name="Suzuki S."/>
            <person name="Worden A.Z."/>
            <person name="Zauner S."/>
            <person name="Barry K."/>
            <person name="Bell C."/>
            <person name="Bharti A.K."/>
            <person name="Crow J.A."/>
            <person name="Grimwood J."/>
            <person name="Kramer R."/>
            <person name="Lindquist E."/>
            <person name="Lucas S."/>
            <person name="Salamov A."/>
            <person name="McFadden G.I."/>
            <person name="Lane C.E."/>
            <person name="Keeling P.J."/>
            <person name="Gray M.W."/>
            <person name="Grigoriev I.V."/>
            <person name="Archibald J.M."/>
        </authorList>
    </citation>
    <scope>NUCLEOTIDE SEQUENCE</scope>
    <source>
        <strain evidence="3 5">CCMP2712</strain>
    </source>
</reference>
<feature type="transmembrane region" description="Helical" evidence="1">
    <location>
        <begin position="133"/>
        <end position="153"/>
    </location>
</feature>
<reference evidence="5" key="2">
    <citation type="submission" date="2012-11" db="EMBL/GenBank/DDBJ databases">
        <authorList>
            <person name="Kuo A."/>
            <person name="Curtis B.A."/>
            <person name="Tanifuji G."/>
            <person name="Burki F."/>
            <person name="Gruber A."/>
            <person name="Irimia M."/>
            <person name="Maruyama S."/>
            <person name="Arias M.C."/>
            <person name="Ball S.G."/>
            <person name="Gile G.H."/>
            <person name="Hirakawa Y."/>
            <person name="Hopkins J.F."/>
            <person name="Rensing S.A."/>
            <person name="Schmutz J."/>
            <person name="Symeonidi A."/>
            <person name="Elias M."/>
            <person name="Eveleigh R.J."/>
            <person name="Herman E.K."/>
            <person name="Klute M.J."/>
            <person name="Nakayama T."/>
            <person name="Obornik M."/>
            <person name="Reyes-Prieto A."/>
            <person name="Armbrust E.V."/>
            <person name="Aves S.J."/>
            <person name="Beiko R.G."/>
            <person name="Coutinho P."/>
            <person name="Dacks J.B."/>
            <person name="Durnford D.G."/>
            <person name="Fast N.M."/>
            <person name="Green B.R."/>
            <person name="Grisdale C."/>
            <person name="Hempe F."/>
            <person name="Henrissat B."/>
            <person name="Hoppner M.P."/>
            <person name="Ishida K.-I."/>
            <person name="Kim E."/>
            <person name="Koreny L."/>
            <person name="Kroth P.G."/>
            <person name="Liu Y."/>
            <person name="Malik S.-B."/>
            <person name="Maier U.G."/>
            <person name="McRose D."/>
            <person name="Mock T."/>
            <person name="Neilson J.A."/>
            <person name="Onodera N.T."/>
            <person name="Poole A.M."/>
            <person name="Pritham E.J."/>
            <person name="Richards T.A."/>
            <person name="Rocap G."/>
            <person name="Roy S.W."/>
            <person name="Sarai C."/>
            <person name="Schaack S."/>
            <person name="Shirato S."/>
            <person name="Slamovits C.H."/>
            <person name="Spencer D.F."/>
            <person name="Suzuki S."/>
            <person name="Worden A.Z."/>
            <person name="Zauner S."/>
            <person name="Barry K."/>
            <person name="Bell C."/>
            <person name="Bharti A.K."/>
            <person name="Crow J.A."/>
            <person name="Grimwood J."/>
            <person name="Kramer R."/>
            <person name="Lindquist E."/>
            <person name="Lucas S."/>
            <person name="Salamov A."/>
            <person name="McFadden G.I."/>
            <person name="Lane C.E."/>
            <person name="Keeling P.J."/>
            <person name="Gray M.W."/>
            <person name="Grigoriev I.V."/>
            <person name="Archibald J.M."/>
        </authorList>
    </citation>
    <scope>NUCLEOTIDE SEQUENCE</scope>
    <source>
        <strain evidence="5">CCMP2712</strain>
    </source>
</reference>
<proteinExistence type="predicted"/>
<evidence type="ECO:0008006" key="6">
    <source>
        <dbReference type="Google" id="ProtNLM"/>
    </source>
</evidence>
<evidence type="ECO:0000313" key="5">
    <source>
        <dbReference type="Proteomes" id="UP000011087"/>
    </source>
</evidence>
<feature type="transmembrane region" description="Helical" evidence="1">
    <location>
        <begin position="103"/>
        <end position="121"/>
    </location>
</feature>
<dbReference type="GeneID" id="17299476"/>
<evidence type="ECO:0000256" key="1">
    <source>
        <dbReference type="SAM" id="Phobius"/>
    </source>
</evidence>
<keyword evidence="2" id="KW-0732">Signal</keyword>
<dbReference type="EMBL" id="JH993014">
    <property type="protein sequence ID" value="EKX42889.1"/>
    <property type="molecule type" value="Genomic_DNA"/>
</dbReference>
<dbReference type="HOGENOM" id="CLU_1417609_0_0_1"/>
<evidence type="ECO:0000256" key="2">
    <source>
        <dbReference type="SAM" id="SignalP"/>
    </source>
</evidence>
<dbReference type="RefSeq" id="XP_005829869.1">
    <property type="nucleotide sequence ID" value="XM_005829812.1"/>
</dbReference>
<keyword evidence="1" id="KW-0472">Membrane</keyword>
<gene>
    <name evidence="3" type="ORF">GUITHDRAFT_153473</name>
</gene>
<dbReference type="PaxDb" id="55529-EKX42889"/>
<organism evidence="3">
    <name type="scientific">Guillardia theta (strain CCMP2712)</name>
    <name type="common">Cryptophyte</name>
    <dbReference type="NCBI Taxonomy" id="905079"/>
    <lineage>
        <taxon>Eukaryota</taxon>
        <taxon>Cryptophyceae</taxon>
        <taxon>Pyrenomonadales</taxon>
        <taxon>Geminigeraceae</taxon>
        <taxon>Guillardia</taxon>
    </lineage>
</organism>
<dbReference type="KEGG" id="gtt:GUITHDRAFT_153473"/>
<sequence>MAMRDVRWVVTVLVAMAAAAMAQEAEGEGEEATAGGCSFTATVPWTWSAPVEVDLAQRIQAKSDNPLALHAICKCPAEKSGDVSTNCECTGQNEDDCDAYSRIMAYIFLFMERFMGVIIHINDYSQKYHIENVLFWTILGTIFFWFGIGAILYSEIKAVIIARERDERDRLVRIAFRGRSKMISPVRLAGST</sequence>
<reference evidence="4" key="3">
    <citation type="submission" date="2016-03" db="UniProtKB">
        <authorList>
            <consortium name="EnsemblProtists"/>
        </authorList>
    </citation>
    <scope>IDENTIFICATION</scope>
</reference>
<evidence type="ECO:0000313" key="3">
    <source>
        <dbReference type="EMBL" id="EKX42889.1"/>
    </source>
</evidence>
<dbReference type="AlphaFoldDB" id="L1J432"/>
<keyword evidence="5" id="KW-1185">Reference proteome</keyword>
<protein>
    <recommendedName>
        <fullName evidence="6">Copper transporter</fullName>
    </recommendedName>
</protein>
<feature type="chain" id="PRO_5008770828" description="Copper transporter" evidence="2">
    <location>
        <begin position="28"/>
        <end position="192"/>
    </location>
</feature>
<dbReference type="Proteomes" id="UP000011087">
    <property type="component" value="Unassembled WGS sequence"/>
</dbReference>
<accession>L1J432</accession>
<keyword evidence="1" id="KW-1133">Transmembrane helix</keyword>
<dbReference type="EnsemblProtists" id="EKX42889">
    <property type="protein sequence ID" value="EKX42889"/>
    <property type="gene ID" value="GUITHDRAFT_153473"/>
</dbReference>
<name>L1J432_GUITC</name>
<feature type="signal peptide" evidence="2">
    <location>
        <begin position="1"/>
        <end position="27"/>
    </location>
</feature>
<keyword evidence="1" id="KW-0812">Transmembrane</keyword>
<evidence type="ECO:0000313" key="4">
    <source>
        <dbReference type="EnsemblProtists" id="EKX42889"/>
    </source>
</evidence>